<dbReference type="EMBL" id="JAEPRB010000184">
    <property type="protein sequence ID" value="KAG2219334.1"/>
    <property type="molecule type" value="Genomic_DNA"/>
</dbReference>
<sequence>MTISNSSNKNNDIIDNTISTLSIVDVKETPRLNYNNNVLLNRRPKNNDAIDATSNDIMKKQLTILDTQSTKPSSLVNFNQVQQNTNVKIPIAPSQPLSYLPKTELSMLPGNSYPCRQINPIGIQPINHQPLFYNPSHVWKNENDDQQRFDIIGGLPCEIIDLIIQKLNIKDKFKTLDVSNVWRHKISACSNVGWSKLELRECDVDKSKLGMILQQIGFHVTSLGVCYFQEPGYYDTVFDEMSNHPLEKLEEFIVECSDFQNIPRFINTISHVAKTLKVLEIKAPWVGNDRYAIPLKTILTICPCLKTLRYRNFAITLGCHPTEEEQHIIPSNMTSCLTTLDIEIKYITTVYLEQLLAVSPHLTHLNLILMEWEADIVDRIHHQCKNLQQFCFNLTPYNESYDKDSVLSTGGSGIRDVSIKMTYPNQFVSFLTNHSTTIRTLDLSFSMDDDFEDQIIELQDEWRMLRDVCHLSELRSFTVTMNNILCEILVIPLLQKAPHIHTLRFCDTLLPMTQTLQMTPELRMTLVHLQHLKKLAFSGNLSNHQEIQQLFRMLANKTRKDSTLEEIEFSCILNGELRMNGVLELLGDIPSLSSILLSNINYFPVQEMIRLCEKLHHHPSIRSIRLCRIDCIDDTMLDRLAAIKGLERLTLEYMSNITRYGLNTAFKGSLVKIITKKCKHI</sequence>
<dbReference type="AlphaFoldDB" id="A0A8H7RYG0"/>
<dbReference type="Gene3D" id="1.20.1280.50">
    <property type="match status" value="1"/>
</dbReference>
<dbReference type="Gene3D" id="3.80.10.10">
    <property type="entry name" value="Ribonuclease Inhibitor"/>
    <property type="match status" value="2"/>
</dbReference>
<evidence type="ECO:0000313" key="2">
    <source>
        <dbReference type="Proteomes" id="UP000646827"/>
    </source>
</evidence>
<comment type="caution">
    <text evidence="1">The sequence shown here is derived from an EMBL/GenBank/DDBJ whole genome shotgun (WGS) entry which is preliminary data.</text>
</comment>
<dbReference type="Proteomes" id="UP000646827">
    <property type="component" value="Unassembled WGS sequence"/>
</dbReference>
<gene>
    <name evidence="1" type="ORF">INT45_006867</name>
</gene>
<keyword evidence="2" id="KW-1185">Reference proteome</keyword>
<dbReference type="InterPro" id="IPR032675">
    <property type="entry name" value="LRR_dom_sf"/>
</dbReference>
<evidence type="ECO:0000313" key="1">
    <source>
        <dbReference type="EMBL" id="KAG2219334.1"/>
    </source>
</evidence>
<organism evidence="1 2">
    <name type="scientific">Circinella minor</name>
    <dbReference type="NCBI Taxonomy" id="1195481"/>
    <lineage>
        <taxon>Eukaryota</taxon>
        <taxon>Fungi</taxon>
        <taxon>Fungi incertae sedis</taxon>
        <taxon>Mucoromycota</taxon>
        <taxon>Mucoromycotina</taxon>
        <taxon>Mucoromycetes</taxon>
        <taxon>Mucorales</taxon>
        <taxon>Lichtheimiaceae</taxon>
        <taxon>Circinella</taxon>
    </lineage>
</organism>
<protein>
    <recommendedName>
        <fullName evidence="3">F-box domain-containing protein</fullName>
    </recommendedName>
</protein>
<dbReference type="OrthoDB" id="2301541at2759"/>
<dbReference type="InterPro" id="IPR036047">
    <property type="entry name" value="F-box-like_dom_sf"/>
</dbReference>
<dbReference type="SUPFAM" id="SSF52047">
    <property type="entry name" value="RNI-like"/>
    <property type="match status" value="1"/>
</dbReference>
<accession>A0A8H7RYG0</accession>
<name>A0A8H7RYG0_9FUNG</name>
<reference evidence="1 2" key="1">
    <citation type="submission" date="2020-12" db="EMBL/GenBank/DDBJ databases">
        <title>Metabolic potential, ecology and presence of endohyphal bacteria is reflected in genomic diversity of Mucoromycotina.</title>
        <authorList>
            <person name="Muszewska A."/>
            <person name="Okrasinska A."/>
            <person name="Steczkiewicz K."/>
            <person name="Drgas O."/>
            <person name="Orlowska M."/>
            <person name="Perlinska-Lenart U."/>
            <person name="Aleksandrzak-Piekarczyk T."/>
            <person name="Szatraj K."/>
            <person name="Zielenkiewicz U."/>
            <person name="Pilsyk S."/>
            <person name="Malc E."/>
            <person name="Mieczkowski P."/>
            <person name="Kruszewska J.S."/>
            <person name="Biernat P."/>
            <person name="Pawlowska J."/>
        </authorList>
    </citation>
    <scope>NUCLEOTIDE SEQUENCE [LARGE SCALE GENOMIC DNA]</scope>
    <source>
        <strain evidence="1 2">CBS 142.35</strain>
    </source>
</reference>
<evidence type="ECO:0008006" key="3">
    <source>
        <dbReference type="Google" id="ProtNLM"/>
    </source>
</evidence>
<dbReference type="SUPFAM" id="SSF81383">
    <property type="entry name" value="F-box domain"/>
    <property type="match status" value="1"/>
</dbReference>
<proteinExistence type="predicted"/>